<reference evidence="4 5" key="1">
    <citation type="submission" date="2019-12" db="EMBL/GenBank/DDBJ databases">
        <title>Genomic-based taxomic classification of the family Erythrobacteraceae.</title>
        <authorList>
            <person name="Xu L."/>
        </authorList>
    </citation>
    <scope>NUCLEOTIDE SEQUENCE [LARGE SCALE GENOMIC DNA]</scope>
    <source>
        <strain evidence="4 5">KEMB 9005-328</strain>
    </source>
</reference>
<dbReference type="InterPro" id="IPR021109">
    <property type="entry name" value="Peptidase_aspartic_dom_sf"/>
</dbReference>
<evidence type="ECO:0000256" key="2">
    <source>
        <dbReference type="SAM" id="SignalP"/>
    </source>
</evidence>
<feature type="domain" description="Peptidase A2" evidence="3">
    <location>
        <begin position="44"/>
        <end position="124"/>
    </location>
</feature>
<dbReference type="RefSeq" id="WP_160752084.1">
    <property type="nucleotide sequence ID" value="NZ_WTYA01000002.1"/>
</dbReference>
<feature type="chain" id="PRO_5032824640" description="Peptidase A2 domain-containing protein" evidence="2">
    <location>
        <begin position="19"/>
        <end position="290"/>
    </location>
</feature>
<dbReference type="Pfam" id="PF13650">
    <property type="entry name" value="Asp_protease_2"/>
    <property type="match status" value="2"/>
</dbReference>
<dbReference type="InterPro" id="IPR034122">
    <property type="entry name" value="Retropepsin-like_bacterial"/>
</dbReference>
<feature type="signal peptide" evidence="2">
    <location>
        <begin position="1"/>
        <end position="18"/>
    </location>
</feature>
<dbReference type="CDD" id="cd05483">
    <property type="entry name" value="retropepsin_like_bacteria"/>
    <property type="match status" value="1"/>
</dbReference>
<accession>A0A845AEY3</accession>
<dbReference type="OrthoDB" id="7547925at2"/>
<keyword evidence="5" id="KW-1185">Reference proteome</keyword>
<dbReference type="Proteomes" id="UP000439780">
    <property type="component" value="Unassembled WGS sequence"/>
</dbReference>
<dbReference type="SUPFAM" id="SSF50630">
    <property type="entry name" value="Acid proteases"/>
    <property type="match status" value="2"/>
</dbReference>
<evidence type="ECO:0000259" key="3">
    <source>
        <dbReference type="PROSITE" id="PS50175"/>
    </source>
</evidence>
<comment type="caution">
    <text evidence="4">The sequence shown here is derived from an EMBL/GenBank/DDBJ whole genome shotgun (WGS) entry which is preliminary data.</text>
</comment>
<proteinExistence type="predicted"/>
<dbReference type="GO" id="GO:0004190">
    <property type="term" value="F:aspartic-type endopeptidase activity"/>
    <property type="evidence" value="ECO:0007669"/>
    <property type="project" value="InterPro"/>
</dbReference>
<dbReference type="Gene3D" id="2.40.70.10">
    <property type="entry name" value="Acid Proteases"/>
    <property type="match status" value="2"/>
</dbReference>
<dbReference type="AlphaFoldDB" id="A0A845AEY3"/>
<evidence type="ECO:0000256" key="1">
    <source>
        <dbReference type="ARBA" id="ARBA00022801"/>
    </source>
</evidence>
<gene>
    <name evidence="4" type="ORF">GRI58_02965</name>
</gene>
<organism evidence="4 5">
    <name type="scientific">Qipengyuania algicida</name>
    <dbReference type="NCBI Taxonomy" id="1836209"/>
    <lineage>
        <taxon>Bacteria</taxon>
        <taxon>Pseudomonadati</taxon>
        <taxon>Pseudomonadota</taxon>
        <taxon>Alphaproteobacteria</taxon>
        <taxon>Sphingomonadales</taxon>
        <taxon>Erythrobacteraceae</taxon>
        <taxon>Qipengyuania</taxon>
    </lineage>
</organism>
<keyword evidence="2" id="KW-0732">Signal</keyword>
<keyword evidence="1" id="KW-0378">Hydrolase</keyword>
<evidence type="ECO:0000313" key="4">
    <source>
        <dbReference type="EMBL" id="MXP27783.1"/>
    </source>
</evidence>
<evidence type="ECO:0000313" key="5">
    <source>
        <dbReference type="Proteomes" id="UP000439780"/>
    </source>
</evidence>
<protein>
    <recommendedName>
        <fullName evidence="3">Peptidase A2 domain-containing protein</fullName>
    </recommendedName>
</protein>
<name>A0A845AEY3_9SPHN</name>
<dbReference type="EMBL" id="WTYA01000002">
    <property type="protein sequence ID" value="MXP27783.1"/>
    <property type="molecule type" value="Genomic_DNA"/>
</dbReference>
<dbReference type="PROSITE" id="PS50175">
    <property type="entry name" value="ASP_PROT_RETROV"/>
    <property type="match status" value="1"/>
</dbReference>
<sequence>MRRFTAIALGCALLGAQAASTVPLTPAGNGHLVAPVFVNGKGTLPFVIDTGADGSYVYEWFARQQGLTKGEPMRVKGMTGAAMMNRYRIESLSVDGRTIRNVEALGLPDRMDAEIEAGVIGNDLMDGALVAFDFPCRKISVTPKPVSINTMLNSHAAMVEGKPVPDGTQLAFTVNVNGVRGTAILDTGSRGTEINLVFAQKAGIKLGGKGDALYGAAGHKLDTHAATIERLSFAGHTEQDVAIKVADLPIFASFGLGDKPAMIFGMNAMASFRLLYDHERRRFWFDRSSC</sequence>
<dbReference type="InterPro" id="IPR001995">
    <property type="entry name" value="Peptidase_A2_cat"/>
</dbReference>
<dbReference type="GO" id="GO:0006508">
    <property type="term" value="P:proteolysis"/>
    <property type="evidence" value="ECO:0007669"/>
    <property type="project" value="InterPro"/>
</dbReference>